<evidence type="ECO:0000256" key="2">
    <source>
        <dbReference type="SAM" id="SignalP"/>
    </source>
</evidence>
<dbReference type="EMBL" id="FMCT01000031">
    <property type="protein sequence ID" value="SCF50404.1"/>
    <property type="molecule type" value="Genomic_DNA"/>
</dbReference>
<keyword evidence="1" id="KW-0812">Transmembrane</keyword>
<keyword evidence="1" id="KW-0472">Membrane</keyword>
<sequence length="61" mass="6182">MIRRLLAILATALVAGVAGALALAAAADAWTHDGAAVLLALTAVWLPCTIVATLITTRSTR</sequence>
<dbReference type="Proteomes" id="UP000183585">
    <property type="component" value="Unassembled WGS sequence"/>
</dbReference>
<reference evidence="4" key="1">
    <citation type="submission" date="2016-06" db="EMBL/GenBank/DDBJ databases">
        <authorList>
            <person name="Varghese N."/>
            <person name="Submissions Spin"/>
        </authorList>
    </citation>
    <scope>NUCLEOTIDE SEQUENCE [LARGE SCALE GENOMIC DNA]</scope>
    <source>
        <strain evidence="4">DSM 43168</strain>
    </source>
</reference>
<name>A0A1C5AZB3_9ACTN</name>
<evidence type="ECO:0000313" key="4">
    <source>
        <dbReference type="Proteomes" id="UP000183585"/>
    </source>
</evidence>
<keyword evidence="2" id="KW-0732">Signal</keyword>
<organism evidence="3 4">
    <name type="scientific">Micromonospora carbonacea</name>
    <dbReference type="NCBI Taxonomy" id="47853"/>
    <lineage>
        <taxon>Bacteria</taxon>
        <taxon>Bacillati</taxon>
        <taxon>Actinomycetota</taxon>
        <taxon>Actinomycetes</taxon>
        <taxon>Micromonosporales</taxon>
        <taxon>Micromonosporaceae</taxon>
        <taxon>Micromonospora</taxon>
    </lineage>
</organism>
<dbReference type="RefSeq" id="WP_074479399.1">
    <property type="nucleotide sequence ID" value="NZ_FMCT01000031.1"/>
</dbReference>
<keyword evidence="4" id="KW-1185">Reference proteome</keyword>
<evidence type="ECO:0000313" key="3">
    <source>
        <dbReference type="EMBL" id="SCF50404.1"/>
    </source>
</evidence>
<feature type="chain" id="PRO_5008711707" evidence="2">
    <location>
        <begin position="21"/>
        <end position="61"/>
    </location>
</feature>
<feature type="signal peptide" evidence="2">
    <location>
        <begin position="1"/>
        <end position="20"/>
    </location>
</feature>
<evidence type="ECO:0000256" key="1">
    <source>
        <dbReference type="SAM" id="Phobius"/>
    </source>
</evidence>
<keyword evidence="1" id="KW-1133">Transmembrane helix</keyword>
<gene>
    <name evidence="3" type="ORF">GA0070563_13129</name>
</gene>
<feature type="transmembrane region" description="Helical" evidence="1">
    <location>
        <begin position="34"/>
        <end position="55"/>
    </location>
</feature>
<accession>A0A1C5AZB3</accession>
<dbReference type="AlphaFoldDB" id="A0A1C5AZB3"/>
<proteinExistence type="predicted"/>
<protein>
    <submittedName>
        <fullName evidence="3">Uncharacterized protein</fullName>
    </submittedName>
</protein>